<dbReference type="InterPro" id="IPR012340">
    <property type="entry name" value="NA-bd_OB-fold"/>
</dbReference>
<evidence type="ECO:0000256" key="4">
    <source>
        <dbReference type="ARBA" id="ARBA00023172"/>
    </source>
</evidence>
<feature type="domain" description="DNA replication/recombination mediator RecO N-terminal" evidence="8">
    <location>
        <begin position="1"/>
        <end position="76"/>
    </location>
</feature>
<evidence type="ECO:0000259" key="8">
    <source>
        <dbReference type="Pfam" id="PF11967"/>
    </source>
</evidence>
<organism evidence="9 10">
    <name type="scientific">Shiella aurantiaca</name>
    <dbReference type="NCBI Taxonomy" id="3058365"/>
    <lineage>
        <taxon>Bacteria</taxon>
        <taxon>Pseudomonadati</taxon>
        <taxon>Bacteroidota</taxon>
        <taxon>Cytophagia</taxon>
        <taxon>Cytophagales</taxon>
        <taxon>Shiellaceae</taxon>
        <taxon>Shiella</taxon>
    </lineage>
</organism>
<name>A0ABT8F2M3_9BACT</name>
<comment type="function">
    <text evidence="7">Involved in DNA repair and RecF pathway recombination.</text>
</comment>
<evidence type="ECO:0000256" key="6">
    <source>
        <dbReference type="ARBA" id="ARBA00033409"/>
    </source>
</evidence>
<dbReference type="SUPFAM" id="SSF57863">
    <property type="entry name" value="ArfGap/RecO-like zinc finger"/>
    <property type="match status" value="1"/>
</dbReference>
<evidence type="ECO:0000256" key="1">
    <source>
        <dbReference type="ARBA" id="ARBA00007452"/>
    </source>
</evidence>
<dbReference type="Proteomes" id="UP001168552">
    <property type="component" value="Unassembled WGS sequence"/>
</dbReference>
<evidence type="ECO:0000256" key="2">
    <source>
        <dbReference type="ARBA" id="ARBA00021310"/>
    </source>
</evidence>
<evidence type="ECO:0000256" key="3">
    <source>
        <dbReference type="ARBA" id="ARBA00022763"/>
    </source>
</evidence>
<dbReference type="InterPro" id="IPR042242">
    <property type="entry name" value="RecO_C"/>
</dbReference>
<evidence type="ECO:0000256" key="7">
    <source>
        <dbReference type="HAMAP-Rule" id="MF_00201"/>
    </source>
</evidence>
<evidence type="ECO:0000256" key="5">
    <source>
        <dbReference type="ARBA" id="ARBA00023204"/>
    </source>
</evidence>
<comment type="caution">
    <text evidence="9">The sequence shown here is derived from an EMBL/GenBank/DDBJ whole genome shotgun (WGS) entry which is preliminary data.</text>
</comment>
<keyword evidence="10" id="KW-1185">Reference proteome</keyword>
<evidence type="ECO:0000313" key="10">
    <source>
        <dbReference type="Proteomes" id="UP001168552"/>
    </source>
</evidence>
<dbReference type="NCBIfam" id="TIGR00613">
    <property type="entry name" value="reco"/>
    <property type="match status" value="1"/>
</dbReference>
<proteinExistence type="inferred from homology"/>
<evidence type="ECO:0000313" key="9">
    <source>
        <dbReference type="EMBL" id="MDN4164599.1"/>
    </source>
</evidence>
<dbReference type="RefSeq" id="WP_320003127.1">
    <property type="nucleotide sequence ID" value="NZ_JAUHJS010000002.1"/>
</dbReference>
<keyword evidence="4 7" id="KW-0233">DNA recombination</keyword>
<dbReference type="Gene3D" id="1.20.1440.120">
    <property type="entry name" value="Recombination protein O, C-terminal domain"/>
    <property type="match status" value="1"/>
</dbReference>
<keyword evidence="3 7" id="KW-0227">DNA damage</keyword>
<dbReference type="InterPro" id="IPR003717">
    <property type="entry name" value="RecO"/>
</dbReference>
<comment type="similarity">
    <text evidence="1 7">Belongs to the RecO family.</text>
</comment>
<dbReference type="HAMAP" id="MF_00201">
    <property type="entry name" value="RecO"/>
    <property type="match status" value="1"/>
</dbReference>
<dbReference type="Pfam" id="PF02565">
    <property type="entry name" value="RecO_C"/>
    <property type="match status" value="1"/>
</dbReference>
<dbReference type="Pfam" id="PF11967">
    <property type="entry name" value="RecO_N"/>
    <property type="match status" value="1"/>
</dbReference>
<dbReference type="Gene3D" id="2.40.50.140">
    <property type="entry name" value="Nucleic acid-binding proteins"/>
    <property type="match status" value="1"/>
</dbReference>
<reference evidence="9" key="1">
    <citation type="submission" date="2023-06" db="EMBL/GenBank/DDBJ databases">
        <title>Cytophagales bacterium Strain LB-30, isolated from soil.</title>
        <authorList>
            <person name="Liu B."/>
        </authorList>
    </citation>
    <scope>NUCLEOTIDE SEQUENCE</scope>
    <source>
        <strain evidence="9">LB-30</strain>
    </source>
</reference>
<sequence>MLHKTRGIVLHYIRYRDTSIITKIYTERFGLQSYIVNGVRSKSAKSKIALFQPLTLLDMVVYHRENSINRISEIHIGRPYHSLHTEIKKSSIALFLAELLQQLLHEEEENTELFDFIFDGLTYFDSQSEAYENFHLQFLLQLSRFLGLEISSHIDILKEVEEHETLPPQSEAFGEAIDHFLQSAWHESLQITNAQRRTILDIVLSFYRYQLGIKTDSKSLMIFRDVFS</sequence>
<dbReference type="EMBL" id="JAUHJS010000002">
    <property type="protein sequence ID" value="MDN4164599.1"/>
    <property type="molecule type" value="Genomic_DNA"/>
</dbReference>
<protein>
    <recommendedName>
        <fullName evidence="2 7">DNA repair protein RecO</fullName>
    </recommendedName>
    <alternativeName>
        <fullName evidence="6 7">Recombination protein O</fullName>
    </alternativeName>
</protein>
<dbReference type="InterPro" id="IPR022572">
    <property type="entry name" value="DNA_rep/recomb_RecO_N"/>
</dbReference>
<dbReference type="InterPro" id="IPR037278">
    <property type="entry name" value="ARFGAP/RecO"/>
</dbReference>
<accession>A0ABT8F2M3</accession>
<keyword evidence="5 7" id="KW-0234">DNA repair</keyword>
<dbReference type="PANTHER" id="PTHR33991:SF1">
    <property type="entry name" value="DNA REPAIR PROTEIN RECO"/>
    <property type="match status" value="1"/>
</dbReference>
<gene>
    <name evidence="7 9" type="primary">recO</name>
    <name evidence="9" type="ORF">QWY31_03745</name>
</gene>
<dbReference type="PANTHER" id="PTHR33991">
    <property type="entry name" value="DNA REPAIR PROTEIN RECO"/>
    <property type="match status" value="1"/>
</dbReference>
<dbReference type="SUPFAM" id="SSF50249">
    <property type="entry name" value="Nucleic acid-binding proteins"/>
    <property type="match status" value="1"/>
</dbReference>